<dbReference type="Proteomes" id="UP001157439">
    <property type="component" value="Unassembled WGS sequence"/>
</dbReference>
<evidence type="ECO:0000313" key="4">
    <source>
        <dbReference type="EMBL" id="GLS83985.1"/>
    </source>
</evidence>
<comment type="caution">
    <text evidence="4">The sequence shown here is derived from an EMBL/GenBank/DDBJ whole genome shotgun (WGS) entry which is preliminary data.</text>
</comment>
<reference evidence="4" key="2">
    <citation type="submission" date="2023-01" db="EMBL/GenBank/DDBJ databases">
        <title>Draft genome sequence of Paraferrimonas haliotis strain NBRC 112785.</title>
        <authorList>
            <person name="Sun Q."/>
            <person name="Mori K."/>
        </authorList>
    </citation>
    <scope>NUCLEOTIDE SEQUENCE</scope>
    <source>
        <strain evidence="4">NBRC 112785</strain>
    </source>
</reference>
<dbReference type="GO" id="GO:0000166">
    <property type="term" value="F:nucleotide binding"/>
    <property type="evidence" value="ECO:0007669"/>
    <property type="project" value="UniProtKB-KW"/>
</dbReference>
<dbReference type="RefSeq" id="WP_095500264.1">
    <property type="nucleotide sequence ID" value="NZ_BSPO01000003.1"/>
</dbReference>
<name>A0AA37TRM9_9GAMM</name>
<sequence>MKKLIVLGGGTAGWMAVSLLRARLPKSIDISIIDSSTLPSIGVGEGSTPILKTLFDNLGVSESEWMPKCNATYKLGIQFEHWSIHPGYQSYFNPFYSPFDPDHAKALVYHSRLRRGGYQVDCLPDKYCFSAYLAKKQLSPLPPINFPFEPLYGYHFDASLLAKFLMERAKREGVTHVDVQIERVLTCEQRGIESLIDSQGNPHQADFYVDCSGFQSMLLQQALNVPFQSYEDVLFNDAAVTLSLPAMAPMPCQTVSTALSCGWAWQIPLQSRTGVGYVYSSRHLNADQAAAELAAHVGLNDQQLQEVKPKSVAMKVGRVEKHWHKNVLAIGLSQGFIEPLEATGLALTQQAVNRFIDYLKQGRLGEQDKDDYNRQTNASFDSVKDFIHTHYLTNSRNDSDYWQQARASISKASPKLQAVLEAWNNNQDIEPILNQQDMTRFYSANSWHYLLCGVGFFSQFNELQPPPAQAAAVDISRFERFFNRCAMNYPPHQQTLQTLEQQ</sequence>
<dbReference type="EMBL" id="BSPO01000003">
    <property type="protein sequence ID" value="GLS83858.1"/>
    <property type="molecule type" value="Genomic_DNA"/>
</dbReference>
<gene>
    <name evidence="3" type="ORF">GCM10007894_18350</name>
    <name evidence="4" type="ORF">GCM10007894_19620</name>
</gene>
<dbReference type="Pfam" id="PF04820">
    <property type="entry name" value="Trp_halogenase"/>
    <property type="match status" value="1"/>
</dbReference>
<dbReference type="GO" id="GO:0004497">
    <property type="term" value="F:monooxygenase activity"/>
    <property type="evidence" value="ECO:0007669"/>
    <property type="project" value="InterPro"/>
</dbReference>
<dbReference type="InterPro" id="IPR036188">
    <property type="entry name" value="FAD/NAD-bd_sf"/>
</dbReference>
<dbReference type="PANTHER" id="PTHR43747">
    <property type="entry name" value="FAD-BINDING PROTEIN"/>
    <property type="match status" value="1"/>
</dbReference>
<dbReference type="InterPro" id="IPR006905">
    <property type="entry name" value="Flavin_halogenase"/>
</dbReference>
<dbReference type="AlphaFoldDB" id="A0AA37TRM9"/>
<feature type="binding site" evidence="2">
    <location>
        <position position="341"/>
    </location>
    <ligand>
        <name>L-tryptophan</name>
        <dbReference type="ChEBI" id="CHEBI:57912"/>
    </ligand>
</feature>
<dbReference type="PIRSF" id="PIRSF011396">
    <property type="entry name" value="Trp_halogenase"/>
    <property type="match status" value="1"/>
</dbReference>
<dbReference type="EMBL" id="BSPO01000003">
    <property type="protein sequence ID" value="GLS83985.1"/>
    <property type="molecule type" value="Genomic_DNA"/>
</dbReference>
<accession>A0AA37TRM9</accession>
<feature type="binding site" evidence="2">
    <location>
        <position position="332"/>
    </location>
    <ligand>
        <name>FAD</name>
        <dbReference type="ChEBI" id="CHEBI:57692"/>
    </ligand>
</feature>
<keyword evidence="2" id="KW-0274">FAD</keyword>
<dbReference type="PANTHER" id="PTHR43747:SF4">
    <property type="entry name" value="FLAVIN-DEPENDENT TRYPTOPHAN HALOGENASE"/>
    <property type="match status" value="1"/>
</dbReference>
<organism evidence="4 5">
    <name type="scientific">Paraferrimonas haliotis</name>
    <dbReference type="NCBI Taxonomy" id="2013866"/>
    <lineage>
        <taxon>Bacteria</taxon>
        <taxon>Pseudomonadati</taxon>
        <taxon>Pseudomonadota</taxon>
        <taxon>Gammaproteobacteria</taxon>
        <taxon>Alteromonadales</taxon>
        <taxon>Ferrimonadaceae</taxon>
        <taxon>Paraferrimonas</taxon>
    </lineage>
</organism>
<feature type="binding site" evidence="2">
    <location>
        <position position="74"/>
    </location>
    <ligand>
        <name>7-chloro-L-tryptophan</name>
        <dbReference type="ChEBI" id="CHEBI:58713"/>
    </ligand>
</feature>
<feature type="binding site" evidence="2">
    <location>
        <begin position="9"/>
        <end position="12"/>
    </location>
    <ligand>
        <name>FAD</name>
        <dbReference type="ChEBI" id="CHEBI:57692"/>
    </ligand>
</feature>
<protein>
    <submittedName>
        <fullName evidence="4">Tryptophan halogenase</fullName>
    </submittedName>
</protein>
<evidence type="ECO:0000256" key="2">
    <source>
        <dbReference type="PIRSR" id="PIRSR011396-2"/>
    </source>
</evidence>
<evidence type="ECO:0000313" key="3">
    <source>
        <dbReference type="EMBL" id="GLS83858.1"/>
    </source>
</evidence>
<keyword evidence="2" id="KW-0285">Flavoprotein</keyword>
<proteinExistence type="predicted"/>
<dbReference type="Gene3D" id="3.50.50.60">
    <property type="entry name" value="FAD/NAD(P)-binding domain"/>
    <property type="match status" value="1"/>
</dbReference>
<dbReference type="InterPro" id="IPR033856">
    <property type="entry name" value="Trp_halogen"/>
</dbReference>
<evidence type="ECO:0000256" key="1">
    <source>
        <dbReference type="PIRSR" id="PIRSR011396-1"/>
    </source>
</evidence>
<dbReference type="SUPFAM" id="SSF51905">
    <property type="entry name" value="FAD/NAD(P)-binding domain"/>
    <property type="match status" value="1"/>
</dbReference>
<evidence type="ECO:0000313" key="5">
    <source>
        <dbReference type="Proteomes" id="UP001157439"/>
    </source>
</evidence>
<dbReference type="InterPro" id="IPR050816">
    <property type="entry name" value="Flavin-dep_Halogenase_NPB"/>
</dbReference>
<feature type="active site" evidence="1">
    <location>
        <position position="74"/>
    </location>
</feature>
<keyword evidence="5" id="KW-1185">Reference proteome</keyword>
<reference evidence="4 5" key="1">
    <citation type="journal article" date="2014" name="Int. J. Syst. Evol. Microbiol.">
        <title>Complete genome sequence of Corynebacterium casei LMG S-19264T (=DSM 44701T), isolated from a smear-ripened cheese.</title>
        <authorList>
            <consortium name="US DOE Joint Genome Institute (JGI-PGF)"/>
            <person name="Walter F."/>
            <person name="Albersmeier A."/>
            <person name="Kalinowski J."/>
            <person name="Ruckert C."/>
        </authorList>
    </citation>
    <scope>NUCLEOTIDE SEQUENCE [LARGE SCALE GENOMIC DNA]</scope>
    <source>
        <strain evidence="4 5">NBRC 112785</strain>
    </source>
</reference>
<keyword evidence="2" id="KW-0547">Nucleotide-binding</keyword>